<dbReference type="SUPFAM" id="SSF53335">
    <property type="entry name" value="S-adenosyl-L-methionine-dependent methyltransferases"/>
    <property type="match status" value="1"/>
</dbReference>
<feature type="transmembrane region" description="Helical" evidence="4">
    <location>
        <begin position="117"/>
        <end position="138"/>
    </location>
</feature>
<feature type="domain" description="Ethylene receptor 1-like N-terminal" evidence="6">
    <location>
        <begin position="42"/>
        <end position="140"/>
    </location>
</feature>
<dbReference type="GeneID" id="113871358"/>
<dbReference type="AlphaFoldDB" id="A0A8B8M8X5"/>
<evidence type="ECO:0000313" key="7">
    <source>
        <dbReference type="Proteomes" id="UP000694853"/>
    </source>
</evidence>
<keyword evidence="5" id="KW-0732">Signal</keyword>
<dbReference type="Gene3D" id="3.40.50.150">
    <property type="entry name" value="Vaccinia Virus protein VP39"/>
    <property type="match status" value="1"/>
</dbReference>
<dbReference type="CDD" id="cd02440">
    <property type="entry name" value="AdoMet_MTases"/>
    <property type="match status" value="1"/>
</dbReference>
<comment type="similarity">
    <text evidence="1">Belongs to the methyltransferase superfamily. METL family.</text>
</comment>
<gene>
    <name evidence="8" type="primary">LOC113871358</name>
</gene>
<keyword evidence="7" id="KW-1185">Reference proteome</keyword>
<evidence type="ECO:0000313" key="8">
    <source>
        <dbReference type="RefSeq" id="XP_027364237.1"/>
    </source>
</evidence>
<dbReference type="GO" id="GO:0008757">
    <property type="term" value="F:S-adenosylmethionine-dependent methyltransferase activity"/>
    <property type="evidence" value="ECO:0007669"/>
    <property type="project" value="UniProtKB-ARBA"/>
</dbReference>
<evidence type="ECO:0000259" key="6">
    <source>
        <dbReference type="Pfam" id="PF25487"/>
    </source>
</evidence>
<keyword evidence="2" id="KW-0489">Methyltransferase</keyword>
<dbReference type="GO" id="GO:0032259">
    <property type="term" value="P:methylation"/>
    <property type="evidence" value="ECO:0007669"/>
    <property type="project" value="UniProtKB-KW"/>
</dbReference>
<feature type="signal peptide" evidence="5">
    <location>
        <begin position="1"/>
        <end position="20"/>
    </location>
</feature>
<dbReference type="InterPro" id="IPR029063">
    <property type="entry name" value="SAM-dependent_MTases_sf"/>
</dbReference>
<dbReference type="PANTHER" id="PTHR22809">
    <property type="entry name" value="METHYLTRANSFERASE-RELATED"/>
    <property type="match status" value="1"/>
</dbReference>
<sequence length="470" mass="53625">METHLLLLLLLCYLILCASATDVEFDNCNCDDEEGIWSIHSILVGQKVSDFFIAVAYFSIPIELLYFVSRSNVPFKLLFLQFIAFIVLCGLTHLLNAYSYHGPPSFQLLLSLTVAKFLTALVSCATALTLPPLIPLLLKIKVRELFLRQNVMELGQEVGMMKKQKEATEYFCNDFEWEQLRSEVESNPSYGYHFESEPSSSSSSSQSQSPQSDVKAWNQFHLRHASGKFFKERRYLLKEFPELLTCPPNSKLLEVGCGNGSTALPILRANKEVIVYACDCSVETLERAKEIISATSVSSFKQRFRTFCCDISTHGFPNWLTWNPCQDKSLHKHSCCLSEFDGCVGGVDFVTLIFTLSAIPLERMARFIKECFIVLKPGGKVLFRDYGLYDMTMLRFEPDKRVGFREYMRSDGTRSYFFSLDTVRNLFLGAGFTELELDYCCIKSVNRRKGKCMQRVWVHGKFQKPALSCQ</sequence>
<dbReference type="GO" id="GO:0008173">
    <property type="term" value="F:RNA methyltransferase activity"/>
    <property type="evidence" value="ECO:0007669"/>
    <property type="project" value="UniProtKB-ARBA"/>
</dbReference>
<protein>
    <submittedName>
        <fullName evidence="8">Methyltransferase-like protein 6 isoform X2</fullName>
    </submittedName>
</protein>
<name>A0A8B8M8X5_ABRPR</name>
<feature type="chain" id="PRO_5034546881" evidence="5">
    <location>
        <begin position="21"/>
        <end position="470"/>
    </location>
</feature>
<evidence type="ECO:0000256" key="3">
    <source>
        <dbReference type="ARBA" id="ARBA00022679"/>
    </source>
</evidence>
<feature type="transmembrane region" description="Helical" evidence="4">
    <location>
        <begin position="51"/>
        <end position="68"/>
    </location>
</feature>
<keyword evidence="4" id="KW-0472">Membrane</keyword>
<dbReference type="InterPro" id="IPR026113">
    <property type="entry name" value="METTL2/6/8-like"/>
</dbReference>
<organism evidence="7 8">
    <name type="scientific">Abrus precatorius</name>
    <name type="common">Indian licorice</name>
    <name type="synonym">Glycine abrus</name>
    <dbReference type="NCBI Taxonomy" id="3816"/>
    <lineage>
        <taxon>Eukaryota</taxon>
        <taxon>Viridiplantae</taxon>
        <taxon>Streptophyta</taxon>
        <taxon>Embryophyta</taxon>
        <taxon>Tracheophyta</taxon>
        <taxon>Spermatophyta</taxon>
        <taxon>Magnoliopsida</taxon>
        <taxon>eudicotyledons</taxon>
        <taxon>Gunneridae</taxon>
        <taxon>Pentapetalae</taxon>
        <taxon>rosids</taxon>
        <taxon>fabids</taxon>
        <taxon>Fabales</taxon>
        <taxon>Fabaceae</taxon>
        <taxon>Papilionoideae</taxon>
        <taxon>50 kb inversion clade</taxon>
        <taxon>NPAAA clade</taxon>
        <taxon>indigoferoid/millettioid clade</taxon>
        <taxon>Abreae</taxon>
        <taxon>Abrus</taxon>
    </lineage>
</organism>
<dbReference type="Proteomes" id="UP000694853">
    <property type="component" value="Unplaced"/>
</dbReference>
<evidence type="ECO:0000256" key="4">
    <source>
        <dbReference type="SAM" id="Phobius"/>
    </source>
</evidence>
<keyword evidence="3" id="KW-0808">Transferase</keyword>
<dbReference type="Pfam" id="PF13489">
    <property type="entry name" value="Methyltransf_23"/>
    <property type="match status" value="1"/>
</dbReference>
<evidence type="ECO:0000256" key="1">
    <source>
        <dbReference type="ARBA" id="ARBA00009725"/>
    </source>
</evidence>
<evidence type="ECO:0000256" key="5">
    <source>
        <dbReference type="SAM" id="SignalP"/>
    </source>
</evidence>
<evidence type="ECO:0000256" key="2">
    <source>
        <dbReference type="ARBA" id="ARBA00022603"/>
    </source>
</evidence>
<reference evidence="7" key="1">
    <citation type="journal article" date="2019" name="Toxins">
        <title>Detection of Abrin-Like and Prepropulchellin-Like Toxin Genes and Transcripts Using Whole Genome Sequencing and Full-Length Transcript Sequencing of Abrus precatorius.</title>
        <authorList>
            <person name="Hovde B.T."/>
            <person name="Daligault H.E."/>
            <person name="Hanschen E.R."/>
            <person name="Kunde Y.A."/>
            <person name="Johnson M.B."/>
            <person name="Starkenburg S.R."/>
            <person name="Johnson S.L."/>
        </authorList>
    </citation>
    <scope>NUCLEOTIDE SEQUENCE [LARGE SCALE GENOMIC DNA]</scope>
</reference>
<keyword evidence="4" id="KW-1133">Transmembrane helix</keyword>
<reference evidence="8" key="2">
    <citation type="submission" date="2025-08" db="UniProtKB">
        <authorList>
            <consortium name="RefSeq"/>
        </authorList>
    </citation>
    <scope>IDENTIFICATION</scope>
    <source>
        <tissue evidence="8">Young leaves</tissue>
    </source>
</reference>
<proteinExistence type="inferred from homology"/>
<dbReference type="PANTHER" id="PTHR22809:SF14">
    <property type="entry name" value="TRNA N(3)-METHYLCYTIDINE METHYLTRANSFERASE"/>
    <property type="match status" value="1"/>
</dbReference>
<dbReference type="InterPro" id="IPR058544">
    <property type="entry name" value="ETR1_N"/>
</dbReference>
<dbReference type="Pfam" id="PF25487">
    <property type="entry name" value="ETR1_N"/>
    <property type="match status" value="1"/>
</dbReference>
<dbReference type="RefSeq" id="XP_027364237.1">
    <property type="nucleotide sequence ID" value="XM_027508436.1"/>
</dbReference>
<accession>A0A8B8M8X5</accession>
<feature type="transmembrane region" description="Helical" evidence="4">
    <location>
        <begin position="77"/>
        <end position="97"/>
    </location>
</feature>
<keyword evidence="4" id="KW-0812">Transmembrane</keyword>